<comment type="caution">
    <text evidence="1">The sequence shown here is derived from an EMBL/GenBank/DDBJ whole genome shotgun (WGS) entry which is preliminary data.</text>
</comment>
<evidence type="ECO:0000313" key="1">
    <source>
        <dbReference type="EMBL" id="KII73782.1"/>
    </source>
</evidence>
<dbReference type="AlphaFoldDB" id="A0A0C2NIC8"/>
<reference evidence="1 2" key="1">
    <citation type="journal article" date="2014" name="Genome Biol. Evol.">
        <title>The genome of the myxosporean Thelohanellus kitauei shows adaptations to nutrient acquisition within its fish host.</title>
        <authorList>
            <person name="Yang Y."/>
            <person name="Xiong J."/>
            <person name="Zhou Z."/>
            <person name="Huo F."/>
            <person name="Miao W."/>
            <person name="Ran C."/>
            <person name="Liu Y."/>
            <person name="Zhang J."/>
            <person name="Feng J."/>
            <person name="Wang M."/>
            <person name="Wang M."/>
            <person name="Wang L."/>
            <person name="Yao B."/>
        </authorList>
    </citation>
    <scope>NUCLEOTIDE SEQUENCE [LARGE SCALE GENOMIC DNA]</scope>
    <source>
        <strain evidence="1">Wuqing</strain>
    </source>
</reference>
<evidence type="ECO:0000313" key="2">
    <source>
        <dbReference type="Proteomes" id="UP000031668"/>
    </source>
</evidence>
<sequence length="125" mass="14199">MNSIDITNVTPWYELAGIRIDFLSDEKRCLFGSWGFYQQKFILVIYKNTINENHELDCVKLISRISSLEGYKPTTVHFFTDFTSTANATVSTYGRDVPQKSTLLQSVSVVQDSHLLNIHPPSSAH</sequence>
<protein>
    <submittedName>
        <fullName evidence="1">Uncharacterized protein</fullName>
    </submittedName>
</protein>
<dbReference type="Proteomes" id="UP000031668">
    <property type="component" value="Unassembled WGS sequence"/>
</dbReference>
<keyword evidence="2" id="KW-1185">Reference proteome</keyword>
<accession>A0A0C2NIC8</accession>
<gene>
    <name evidence="1" type="ORF">RF11_13210</name>
</gene>
<name>A0A0C2NIC8_THEKT</name>
<organism evidence="1 2">
    <name type="scientific">Thelohanellus kitauei</name>
    <name type="common">Myxosporean</name>
    <dbReference type="NCBI Taxonomy" id="669202"/>
    <lineage>
        <taxon>Eukaryota</taxon>
        <taxon>Metazoa</taxon>
        <taxon>Cnidaria</taxon>
        <taxon>Myxozoa</taxon>
        <taxon>Myxosporea</taxon>
        <taxon>Bivalvulida</taxon>
        <taxon>Platysporina</taxon>
        <taxon>Myxobolidae</taxon>
        <taxon>Thelohanellus</taxon>
    </lineage>
</organism>
<dbReference type="EMBL" id="JWZT01000677">
    <property type="protein sequence ID" value="KII73782.1"/>
    <property type="molecule type" value="Genomic_DNA"/>
</dbReference>
<proteinExistence type="predicted"/>